<feature type="domain" description="Shelterin complex subunit TPP1/Est3" evidence="7">
    <location>
        <begin position="7"/>
        <end position="119"/>
    </location>
</feature>
<accession>A0A397HZY6</accession>
<evidence type="ECO:0000256" key="4">
    <source>
        <dbReference type="ARBA" id="ARBA00022895"/>
    </source>
</evidence>
<feature type="region of interest" description="Disordered" evidence="6">
    <location>
        <begin position="194"/>
        <end position="239"/>
    </location>
</feature>
<proteinExistence type="predicted"/>
<dbReference type="GO" id="GO:0042162">
    <property type="term" value="F:telomeric DNA binding"/>
    <property type="evidence" value="ECO:0007669"/>
    <property type="project" value="InterPro"/>
</dbReference>
<feature type="compositionally biased region" description="Acidic residues" evidence="6">
    <location>
        <begin position="194"/>
        <end position="209"/>
    </location>
</feature>
<dbReference type="OrthoDB" id="2409872at2759"/>
<dbReference type="GO" id="GO:0005697">
    <property type="term" value="C:telomerase holoenzyme complex"/>
    <property type="evidence" value="ECO:0007669"/>
    <property type="project" value="InterPro"/>
</dbReference>
<name>A0A397HZY6_9GLOM</name>
<evidence type="ECO:0000256" key="1">
    <source>
        <dbReference type="ARBA" id="ARBA00004123"/>
    </source>
</evidence>
<keyword evidence="3" id="KW-0158">Chromosome</keyword>
<evidence type="ECO:0000313" key="9">
    <source>
        <dbReference type="Proteomes" id="UP000266861"/>
    </source>
</evidence>
<dbReference type="EMBL" id="PQFF01000266">
    <property type="protein sequence ID" value="RHZ68901.1"/>
    <property type="molecule type" value="Genomic_DNA"/>
</dbReference>
<evidence type="ECO:0000256" key="6">
    <source>
        <dbReference type="SAM" id="MobiDB-lite"/>
    </source>
</evidence>
<organism evidence="8 9">
    <name type="scientific">Diversispora epigaea</name>
    <dbReference type="NCBI Taxonomy" id="1348612"/>
    <lineage>
        <taxon>Eukaryota</taxon>
        <taxon>Fungi</taxon>
        <taxon>Fungi incertae sedis</taxon>
        <taxon>Mucoromycota</taxon>
        <taxon>Glomeromycotina</taxon>
        <taxon>Glomeromycetes</taxon>
        <taxon>Diversisporales</taxon>
        <taxon>Diversisporaceae</taxon>
        <taxon>Diversispora</taxon>
    </lineage>
</organism>
<evidence type="ECO:0000256" key="2">
    <source>
        <dbReference type="ARBA" id="ARBA00004574"/>
    </source>
</evidence>
<comment type="caution">
    <text evidence="8">The sequence shown here is derived from an EMBL/GenBank/DDBJ whole genome shotgun (WGS) entry which is preliminary data.</text>
</comment>
<reference evidence="8 9" key="1">
    <citation type="submission" date="2018-08" db="EMBL/GenBank/DDBJ databases">
        <title>Genome and evolution of the arbuscular mycorrhizal fungus Diversispora epigaea (formerly Glomus versiforme) and its bacterial endosymbionts.</title>
        <authorList>
            <person name="Sun X."/>
            <person name="Fei Z."/>
            <person name="Harrison M."/>
        </authorList>
    </citation>
    <scope>NUCLEOTIDE SEQUENCE [LARGE SCALE GENOMIC DNA]</scope>
    <source>
        <strain evidence="8 9">IT104</strain>
    </source>
</reference>
<dbReference type="Pfam" id="PF10341">
    <property type="entry name" value="TPP1"/>
    <property type="match status" value="1"/>
</dbReference>
<dbReference type="Gene3D" id="2.40.50.960">
    <property type="match status" value="1"/>
</dbReference>
<gene>
    <name evidence="8" type="ORF">Glove_292g65</name>
</gene>
<feature type="compositionally biased region" description="Low complexity" evidence="6">
    <location>
        <begin position="210"/>
        <end position="219"/>
    </location>
</feature>
<keyword evidence="4" id="KW-0779">Telomere</keyword>
<dbReference type="GO" id="GO:0007004">
    <property type="term" value="P:telomere maintenance via telomerase"/>
    <property type="evidence" value="ECO:0007669"/>
    <property type="project" value="InterPro"/>
</dbReference>
<dbReference type="GO" id="GO:0000781">
    <property type="term" value="C:chromosome, telomeric region"/>
    <property type="evidence" value="ECO:0007669"/>
    <property type="project" value="UniProtKB-SubCell"/>
</dbReference>
<keyword evidence="5" id="KW-0539">Nucleus</keyword>
<dbReference type="Proteomes" id="UP000266861">
    <property type="component" value="Unassembled WGS sequence"/>
</dbReference>
<comment type="subcellular location">
    <subcellularLocation>
        <location evidence="2">Chromosome</location>
        <location evidence="2">Telomere</location>
    </subcellularLocation>
    <subcellularLocation>
        <location evidence="1">Nucleus</location>
    </subcellularLocation>
</comment>
<dbReference type="AlphaFoldDB" id="A0A397HZY6"/>
<keyword evidence="9" id="KW-1185">Reference proteome</keyword>
<evidence type="ECO:0000313" key="8">
    <source>
        <dbReference type="EMBL" id="RHZ68901.1"/>
    </source>
</evidence>
<evidence type="ECO:0000259" key="7">
    <source>
        <dbReference type="Pfam" id="PF10341"/>
    </source>
</evidence>
<sequence length="267" mass="31179">MSRFLHKPWIKNKVLNYLYLGPEPKQKPVRAQIIEFYTIHTEQRNPDKIIYAEIHDTEYSIQCSFNAVCSREFECQNRISLQGAFIIICEYSIIHYHNKSSSLITLEIKKFTYSTNIVPEFDFSLKSIYDDMDYQAGIKRSANKNRNPFEHPGWRNVDKRIHSMSCRKIPHDQQKTLDQILGWEITNPEYEVNESIDDQDSISSDDDDTLSSPESTLSSAGDRVIESDEELSLNASEEQVQEIRKCLKRNSEENVENKKTKLQKNDT</sequence>
<evidence type="ECO:0000256" key="5">
    <source>
        <dbReference type="ARBA" id="ARBA00023242"/>
    </source>
</evidence>
<dbReference type="InterPro" id="IPR019437">
    <property type="entry name" value="TPP1/Est3"/>
</dbReference>
<evidence type="ECO:0000256" key="3">
    <source>
        <dbReference type="ARBA" id="ARBA00022454"/>
    </source>
</evidence>
<protein>
    <recommendedName>
        <fullName evidence="7">Shelterin complex subunit TPP1/Est3 domain-containing protein</fullName>
    </recommendedName>
</protein>